<accession>A0ABP0GY29</accession>
<protein>
    <submittedName>
        <fullName evidence="1">Uncharacterized protein</fullName>
    </submittedName>
</protein>
<reference evidence="1 2" key="1">
    <citation type="submission" date="2024-02" db="EMBL/GenBank/DDBJ databases">
        <authorList>
            <person name="Daric V."/>
            <person name="Darras S."/>
        </authorList>
    </citation>
    <scope>NUCLEOTIDE SEQUENCE [LARGE SCALE GENOMIC DNA]</scope>
</reference>
<dbReference type="EMBL" id="CAWYQH010000141">
    <property type="protein sequence ID" value="CAK8695145.1"/>
    <property type="molecule type" value="Genomic_DNA"/>
</dbReference>
<organism evidence="1 2">
    <name type="scientific">Clavelina lepadiformis</name>
    <name type="common">Light-bulb sea squirt</name>
    <name type="synonym">Ascidia lepadiformis</name>
    <dbReference type="NCBI Taxonomy" id="159417"/>
    <lineage>
        <taxon>Eukaryota</taxon>
        <taxon>Metazoa</taxon>
        <taxon>Chordata</taxon>
        <taxon>Tunicata</taxon>
        <taxon>Ascidiacea</taxon>
        <taxon>Aplousobranchia</taxon>
        <taxon>Clavelinidae</taxon>
        <taxon>Clavelina</taxon>
    </lineage>
</organism>
<proteinExistence type="predicted"/>
<name>A0ABP0GY29_CLALP</name>
<dbReference type="Proteomes" id="UP001642483">
    <property type="component" value="Unassembled WGS sequence"/>
</dbReference>
<comment type="caution">
    <text evidence="1">The sequence shown here is derived from an EMBL/GenBank/DDBJ whole genome shotgun (WGS) entry which is preliminary data.</text>
</comment>
<evidence type="ECO:0000313" key="1">
    <source>
        <dbReference type="EMBL" id="CAK8695145.1"/>
    </source>
</evidence>
<keyword evidence="2" id="KW-1185">Reference proteome</keyword>
<evidence type="ECO:0000313" key="2">
    <source>
        <dbReference type="Proteomes" id="UP001642483"/>
    </source>
</evidence>
<sequence>MASFPSGICNDVSTSSPSAPITSAATHDYFFTFLNLHDQNLSDDLLNDLSQWKLPKPQLPIIRPGEQGSSSFMPRRADLADWQRTVLRPVHKQFQLYGKDISVPILAFPAPPTTSAEDLLLWFQRLEETFQLVPQFHLVEKIFTMIAATSAVHLAHLLQFIDEMMNDETLLWGWW</sequence>
<gene>
    <name evidence="1" type="ORF">CVLEPA_LOCUS28430</name>
</gene>